<evidence type="ECO:0000256" key="2">
    <source>
        <dbReference type="ARBA" id="ARBA00022630"/>
    </source>
</evidence>
<keyword evidence="3" id="KW-0274">FAD</keyword>
<dbReference type="InterPro" id="IPR003953">
    <property type="entry name" value="FAD-dep_OxRdtase_2_FAD-bd"/>
</dbReference>
<organism evidence="7 8">
    <name type="scientific">Streptomyces cacaoi</name>
    <dbReference type="NCBI Taxonomy" id="1898"/>
    <lineage>
        <taxon>Bacteria</taxon>
        <taxon>Bacillati</taxon>
        <taxon>Actinomycetota</taxon>
        <taxon>Actinomycetes</taxon>
        <taxon>Kitasatosporales</taxon>
        <taxon>Streptomycetaceae</taxon>
        <taxon>Streptomyces</taxon>
    </lineage>
</organism>
<name>A0A4Y3QSX8_STRCI</name>
<dbReference type="Gene3D" id="3.50.50.60">
    <property type="entry name" value="FAD/NAD(P)-binding domain"/>
    <property type="match status" value="3"/>
</dbReference>
<dbReference type="PANTHER" id="PTHR43400">
    <property type="entry name" value="FUMARATE REDUCTASE"/>
    <property type="match status" value="1"/>
</dbReference>
<reference evidence="7 8" key="1">
    <citation type="submission" date="2019-06" db="EMBL/GenBank/DDBJ databases">
        <title>Whole genome shotgun sequence of Streptomyces cacaoi subsp. cacaoi NBRC 12748.</title>
        <authorList>
            <person name="Hosoyama A."/>
            <person name="Uohara A."/>
            <person name="Ohji S."/>
            <person name="Ichikawa N."/>
        </authorList>
    </citation>
    <scope>NUCLEOTIDE SEQUENCE [LARGE SCALE GENOMIC DNA]</scope>
    <source>
        <strain evidence="7 8">NBRC 12748</strain>
    </source>
</reference>
<dbReference type="Gene3D" id="3.90.700.10">
    <property type="entry name" value="Succinate dehydrogenase/fumarate reductase flavoprotein, catalytic domain"/>
    <property type="match status" value="1"/>
</dbReference>
<dbReference type="InterPro" id="IPR027477">
    <property type="entry name" value="Succ_DH/fumarate_Rdtase_cat_sf"/>
</dbReference>
<comment type="caution">
    <text evidence="7">The sequence shown here is derived from an EMBL/GenBank/DDBJ whole genome shotgun (WGS) entry which is preliminary data.</text>
</comment>
<protein>
    <submittedName>
        <fullName evidence="7">FAD-binding protein</fullName>
    </submittedName>
</protein>
<evidence type="ECO:0000313" key="7">
    <source>
        <dbReference type="EMBL" id="GEB47508.1"/>
    </source>
</evidence>
<evidence type="ECO:0000256" key="5">
    <source>
        <dbReference type="SAM" id="MobiDB-lite"/>
    </source>
</evidence>
<feature type="compositionally biased region" description="Gly residues" evidence="5">
    <location>
        <begin position="225"/>
        <end position="243"/>
    </location>
</feature>
<dbReference type="InterPro" id="IPR036188">
    <property type="entry name" value="FAD/NAD-bd_sf"/>
</dbReference>
<dbReference type="SUPFAM" id="SSF56425">
    <property type="entry name" value="Succinate dehydrogenase/fumarate reductase flavoprotein, catalytic domain"/>
    <property type="match status" value="1"/>
</dbReference>
<dbReference type="SUPFAM" id="SSF51905">
    <property type="entry name" value="FAD/NAD(P)-binding domain"/>
    <property type="match status" value="1"/>
</dbReference>
<keyword evidence="2" id="KW-0285">Flavoprotein</keyword>
<keyword evidence="8" id="KW-1185">Reference proteome</keyword>
<comment type="cofactor">
    <cofactor evidence="1">
        <name>FAD</name>
        <dbReference type="ChEBI" id="CHEBI:57692"/>
    </cofactor>
</comment>
<dbReference type="GO" id="GO:0008202">
    <property type="term" value="P:steroid metabolic process"/>
    <property type="evidence" value="ECO:0007669"/>
    <property type="project" value="UniProtKB-ARBA"/>
</dbReference>
<feature type="region of interest" description="Disordered" evidence="5">
    <location>
        <begin position="221"/>
        <end position="244"/>
    </location>
</feature>
<dbReference type="RefSeq" id="WP_158102242.1">
    <property type="nucleotide sequence ID" value="NZ_BJMM01000001.1"/>
</dbReference>
<evidence type="ECO:0000313" key="8">
    <source>
        <dbReference type="Proteomes" id="UP000319210"/>
    </source>
</evidence>
<dbReference type="GO" id="GO:0033765">
    <property type="term" value="F:steroid dehydrogenase activity, acting on the CH-CH group of donors"/>
    <property type="evidence" value="ECO:0007669"/>
    <property type="project" value="UniProtKB-ARBA"/>
</dbReference>
<dbReference type="AlphaFoldDB" id="A0A4Y3QSX8"/>
<dbReference type="PANTHER" id="PTHR43400:SF10">
    <property type="entry name" value="3-OXOSTEROID 1-DEHYDROGENASE"/>
    <property type="match status" value="1"/>
</dbReference>
<feature type="domain" description="FAD-dependent oxidoreductase 2 FAD-binding" evidence="6">
    <location>
        <begin position="8"/>
        <end position="521"/>
    </location>
</feature>
<dbReference type="Pfam" id="PF00890">
    <property type="entry name" value="FAD_binding_2"/>
    <property type="match status" value="1"/>
</dbReference>
<keyword evidence="4" id="KW-0560">Oxidoreductase</keyword>
<evidence type="ECO:0000256" key="1">
    <source>
        <dbReference type="ARBA" id="ARBA00001974"/>
    </source>
</evidence>
<evidence type="ECO:0000256" key="4">
    <source>
        <dbReference type="ARBA" id="ARBA00023002"/>
    </source>
</evidence>
<sequence length="549" mass="56203">MDSETDTDVVVVGSGAAGLSAALVAAAAGARVTVLEGSARWGGATAVSGGQVWAPGNHHMAALGIEDSHQDALAYLSGHTRGREPHLAEAFVRAAPGTIRLLEELAPLEFRTIDLPDSFAEAPGGRANGRNVEVAPVELAGLGSPEELYWPPPFFRPVLTNEEIGRLRLLTGGTPPAELIAERTAAGLVALGQGLVTGLLRGCLAAGVTLLRDHRVTGLLQDGGSVPGDGPGGPGGPAGGDGRVTGVRAGGRTFSARRGVVLACGGFEHDPALRARLLGGPEAHPVTPPVARGDALRLAGAAGAALAHPAESWSWPVLQHPGAAWADGTPRAELVLSERMLPHVIWVNSAGRRFVDESSHNAALAFAETDPTTGRLRNVPAWAIADAQHRARYPFAGARPGEELPPHAVAADTQAELAERLGIDPGGLAGTIQRFNAYAERGTDPDFQRGSSLYDRCSGDPRAPHPNLGTVAEPPFAAVPVLPGLVGTKGGPRTDDHARVLRWTGEPVPGLFAAGNATGAVIGPPIVSPGATIGSALVWGRLAGENSAG</sequence>
<proteinExistence type="predicted"/>
<dbReference type="EMBL" id="BJMM01000001">
    <property type="protein sequence ID" value="GEB47508.1"/>
    <property type="molecule type" value="Genomic_DNA"/>
</dbReference>
<dbReference type="Proteomes" id="UP000319210">
    <property type="component" value="Unassembled WGS sequence"/>
</dbReference>
<evidence type="ECO:0000256" key="3">
    <source>
        <dbReference type="ARBA" id="ARBA00022827"/>
    </source>
</evidence>
<evidence type="ECO:0000259" key="6">
    <source>
        <dbReference type="Pfam" id="PF00890"/>
    </source>
</evidence>
<accession>A0A4Y3QSX8</accession>
<gene>
    <name evidence="7" type="ORF">SCA03_00590</name>
</gene>
<dbReference type="PRINTS" id="PR00411">
    <property type="entry name" value="PNDRDTASEI"/>
</dbReference>
<dbReference type="InterPro" id="IPR050315">
    <property type="entry name" value="FAD-oxidoreductase_2"/>
</dbReference>